<accession>A0A0A9ECU8</accession>
<reference evidence="1" key="1">
    <citation type="submission" date="2014-09" db="EMBL/GenBank/DDBJ databases">
        <authorList>
            <person name="Magalhaes I.L.F."/>
            <person name="Oliveira U."/>
            <person name="Santos F.R."/>
            <person name="Vidigal T.H.D.A."/>
            <person name="Brescovit A.D."/>
            <person name="Santos A.J."/>
        </authorList>
    </citation>
    <scope>NUCLEOTIDE SEQUENCE</scope>
    <source>
        <tissue evidence="1">Shoot tissue taken approximately 20 cm above the soil surface</tissue>
    </source>
</reference>
<reference evidence="1" key="2">
    <citation type="journal article" date="2015" name="Data Brief">
        <title>Shoot transcriptome of the giant reed, Arundo donax.</title>
        <authorList>
            <person name="Barrero R.A."/>
            <person name="Guerrero F.D."/>
            <person name="Moolhuijzen P."/>
            <person name="Goolsby J.A."/>
            <person name="Tidwell J."/>
            <person name="Bellgard S.E."/>
            <person name="Bellgard M.I."/>
        </authorList>
    </citation>
    <scope>NUCLEOTIDE SEQUENCE</scope>
    <source>
        <tissue evidence="1">Shoot tissue taken approximately 20 cm above the soil surface</tissue>
    </source>
</reference>
<name>A0A0A9ECU8_ARUDO</name>
<protein>
    <submittedName>
        <fullName evidence="1">Uncharacterized protein</fullName>
    </submittedName>
</protein>
<proteinExistence type="predicted"/>
<sequence>MHEPSTISQVLAKKDKAHMHFICAPVGKPPRSIVLVGIHSQCTLQLKKMLLQMFG</sequence>
<organism evidence="1">
    <name type="scientific">Arundo donax</name>
    <name type="common">Giant reed</name>
    <name type="synonym">Donax arundinaceus</name>
    <dbReference type="NCBI Taxonomy" id="35708"/>
    <lineage>
        <taxon>Eukaryota</taxon>
        <taxon>Viridiplantae</taxon>
        <taxon>Streptophyta</taxon>
        <taxon>Embryophyta</taxon>
        <taxon>Tracheophyta</taxon>
        <taxon>Spermatophyta</taxon>
        <taxon>Magnoliopsida</taxon>
        <taxon>Liliopsida</taxon>
        <taxon>Poales</taxon>
        <taxon>Poaceae</taxon>
        <taxon>PACMAD clade</taxon>
        <taxon>Arundinoideae</taxon>
        <taxon>Arundineae</taxon>
        <taxon>Arundo</taxon>
    </lineage>
</organism>
<dbReference type="EMBL" id="GBRH01199999">
    <property type="protein sequence ID" value="JAD97896.1"/>
    <property type="molecule type" value="Transcribed_RNA"/>
</dbReference>
<evidence type="ECO:0000313" key="1">
    <source>
        <dbReference type="EMBL" id="JAD97896.1"/>
    </source>
</evidence>
<dbReference type="AlphaFoldDB" id="A0A0A9ECU8"/>